<dbReference type="EMBL" id="AZGY01000014">
    <property type="protein sequence ID" value="KZZ92895.1"/>
    <property type="molecule type" value="Genomic_DNA"/>
</dbReference>
<dbReference type="OrthoDB" id="10036481at2759"/>
<comment type="caution">
    <text evidence="2">The sequence shown here is derived from an EMBL/GenBank/DDBJ whole genome shotgun (WGS) entry which is preliminary data.</text>
</comment>
<dbReference type="GO" id="GO:0008610">
    <property type="term" value="P:lipid biosynthetic process"/>
    <property type="evidence" value="ECO:0007669"/>
    <property type="project" value="UniProtKB-ARBA"/>
</dbReference>
<dbReference type="InterPro" id="IPR012171">
    <property type="entry name" value="Fatty_acid_desaturase"/>
</dbReference>
<dbReference type="Pfam" id="PF00487">
    <property type="entry name" value="FA_desaturase"/>
    <property type="match status" value="1"/>
</dbReference>
<dbReference type="InterPro" id="IPR005804">
    <property type="entry name" value="FA_desaturase_dom"/>
</dbReference>
<dbReference type="GO" id="GO:0016717">
    <property type="term" value="F:oxidoreductase activity, acting on paired donors, with oxidation of a pair of donors resulting in the reduction of molecular oxygen to two molecules of water"/>
    <property type="evidence" value="ECO:0007669"/>
    <property type="project" value="TreeGrafter"/>
</dbReference>
<accession>A0A167ZNA7</accession>
<dbReference type="AlphaFoldDB" id="A0A167ZNA7"/>
<reference evidence="2 3" key="1">
    <citation type="journal article" date="2016" name="Genome Biol. Evol.">
        <title>Divergent and convergent evolution of fungal pathogenicity.</title>
        <authorList>
            <person name="Shang Y."/>
            <person name="Xiao G."/>
            <person name="Zheng P."/>
            <person name="Cen K."/>
            <person name="Zhan S."/>
            <person name="Wang C."/>
        </authorList>
    </citation>
    <scope>NUCLEOTIDE SEQUENCE [LARGE SCALE GENOMIC DNA]</scope>
    <source>
        <strain evidence="2 3">RCEF 2490</strain>
    </source>
</reference>
<dbReference type="GO" id="GO:0016020">
    <property type="term" value="C:membrane"/>
    <property type="evidence" value="ECO:0007669"/>
    <property type="project" value="TreeGrafter"/>
</dbReference>
<dbReference type="PANTHER" id="PTHR19353">
    <property type="entry name" value="FATTY ACID DESATURASE 2"/>
    <property type="match status" value="1"/>
</dbReference>
<feature type="domain" description="Fatty acid desaturase" evidence="1">
    <location>
        <begin position="58"/>
        <end position="297"/>
    </location>
</feature>
<evidence type="ECO:0000313" key="2">
    <source>
        <dbReference type="EMBL" id="KZZ92895.1"/>
    </source>
</evidence>
<sequence length="330" mass="37876">MPAESVHAELKNFRASIPPEMLRKWESPTGAKCLLKLMKDWGMIVAGHQLFVRQPSPATLLAGLLLMSWGQRGLSTLAHDSIHMNLFKNKKLNHLVANLALAPPAMSTANQQRNSHNAHHWYLGTAEDPDHGDGNDTSLRHYRNGVYEHQSFPSLVVYDMLDFKLFRQHVIGSFFDAPLFLTVWWATVSFLTLYLQPANSNWTFAGSSRISSFVVLFHLSRCTFTYAFYVLREIVDHSGLPQDSVLAFTRSSPANNWFQRFLQPHDDNYHLLHHLLPRVPMSKLREADDWLMQHNAEYAEANHYDTYLDGKNALFKQILHVQDGKKRVVE</sequence>
<dbReference type="PANTHER" id="PTHR19353:SF19">
    <property type="entry name" value="DELTA(5) FATTY ACID DESATURASE C-RELATED"/>
    <property type="match status" value="1"/>
</dbReference>
<organism evidence="2 3">
    <name type="scientific">Moelleriella libera RCEF 2490</name>
    <dbReference type="NCBI Taxonomy" id="1081109"/>
    <lineage>
        <taxon>Eukaryota</taxon>
        <taxon>Fungi</taxon>
        <taxon>Dikarya</taxon>
        <taxon>Ascomycota</taxon>
        <taxon>Pezizomycotina</taxon>
        <taxon>Sordariomycetes</taxon>
        <taxon>Hypocreomycetidae</taxon>
        <taxon>Hypocreales</taxon>
        <taxon>Clavicipitaceae</taxon>
        <taxon>Moelleriella</taxon>
    </lineage>
</organism>
<keyword evidence="3" id="KW-1185">Reference proteome</keyword>
<gene>
    <name evidence="2" type="ORF">AAL_05927</name>
</gene>
<evidence type="ECO:0000259" key="1">
    <source>
        <dbReference type="Pfam" id="PF00487"/>
    </source>
</evidence>
<evidence type="ECO:0000313" key="3">
    <source>
        <dbReference type="Proteomes" id="UP000078544"/>
    </source>
</evidence>
<name>A0A167ZNA7_9HYPO</name>
<proteinExistence type="predicted"/>
<protein>
    <submittedName>
        <fullName evidence="2">Fatty acid desaturase, type 1</fullName>
    </submittedName>
</protein>
<dbReference type="Proteomes" id="UP000078544">
    <property type="component" value="Unassembled WGS sequence"/>
</dbReference>